<evidence type="ECO:0000256" key="1">
    <source>
        <dbReference type="SAM" id="Phobius"/>
    </source>
</evidence>
<comment type="caution">
    <text evidence="2">The sequence shown here is derived from an EMBL/GenBank/DDBJ whole genome shotgun (WGS) entry which is preliminary data.</text>
</comment>
<keyword evidence="3" id="KW-1185">Reference proteome</keyword>
<evidence type="ECO:0000313" key="2">
    <source>
        <dbReference type="EMBL" id="OUL59743.1"/>
    </source>
</evidence>
<dbReference type="Proteomes" id="UP000194841">
    <property type="component" value="Unassembled WGS sequence"/>
</dbReference>
<reference evidence="2 3" key="1">
    <citation type="submission" date="2017-02" db="EMBL/GenBank/DDBJ databases">
        <title>Pseudoalteromonas ulvae TC14 Genome.</title>
        <authorList>
            <person name="Molmeret M."/>
        </authorList>
    </citation>
    <scope>NUCLEOTIDE SEQUENCE [LARGE SCALE GENOMIC DNA]</scope>
    <source>
        <strain evidence="2">TC14</strain>
    </source>
</reference>
<sequence>MLAIYLFIFALFGMTATYFVRFFYGFWWQKKVEPKWLIRATLCVCMIGLSLLVMALLEQ</sequence>
<accession>A0A244CVS9</accession>
<evidence type="ECO:0000313" key="3">
    <source>
        <dbReference type="Proteomes" id="UP000194841"/>
    </source>
</evidence>
<dbReference type="RefSeq" id="WP_086743133.1">
    <property type="nucleotide sequence ID" value="NZ_MWPV01000001.1"/>
</dbReference>
<dbReference type="EMBL" id="MWPV01000001">
    <property type="protein sequence ID" value="OUL59743.1"/>
    <property type="molecule type" value="Genomic_DNA"/>
</dbReference>
<keyword evidence="1" id="KW-0812">Transmembrane</keyword>
<organism evidence="2 3">
    <name type="scientific">Pseudoalteromonas ulvae</name>
    <dbReference type="NCBI Taxonomy" id="107327"/>
    <lineage>
        <taxon>Bacteria</taxon>
        <taxon>Pseudomonadati</taxon>
        <taxon>Pseudomonadota</taxon>
        <taxon>Gammaproteobacteria</taxon>
        <taxon>Alteromonadales</taxon>
        <taxon>Pseudoalteromonadaceae</taxon>
        <taxon>Pseudoalteromonas</taxon>
    </lineage>
</organism>
<keyword evidence="1" id="KW-0472">Membrane</keyword>
<gene>
    <name evidence="2" type="ORF">B1199_05900</name>
</gene>
<dbReference type="OrthoDB" id="6315748at2"/>
<dbReference type="AlphaFoldDB" id="A0A244CVS9"/>
<keyword evidence="1" id="KW-1133">Transmembrane helix</keyword>
<feature type="transmembrane region" description="Helical" evidence="1">
    <location>
        <begin position="6"/>
        <end position="24"/>
    </location>
</feature>
<proteinExistence type="predicted"/>
<feature type="transmembrane region" description="Helical" evidence="1">
    <location>
        <begin position="36"/>
        <end position="57"/>
    </location>
</feature>
<name>A0A244CVS9_PSEDV</name>
<protein>
    <submittedName>
        <fullName evidence="2">Uncharacterized protein</fullName>
    </submittedName>
</protein>